<dbReference type="Pfam" id="PF07963">
    <property type="entry name" value="N_methyl"/>
    <property type="match status" value="1"/>
</dbReference>
<dbReference type="NCBIfam" id="TIGR02532">
    <property type="entry name" value="IV_pilin_GFxxxE"/>
    <property type="match status" value="1"/>
</dbReference>
<keyword evidence="1" id="KW-0472">Membrane</keyword>
<protein>
    <submittedName>
        <fullName evidence="2">MSHA pilin protein MshA</fullName>
    </submittedName>
</protein>
<dbReference type="PROSITE" id="PS00409">
    <property type="entry name" value="PROKAR_NTER_METHYL"/>
    <property type="match status" value="1"/>
</dbReference>
<gene>
    <name evidence="2" type="ORF">SAMN05660691_03796</name>
</gene>
<sequence>MKRNQGFTLIELIIVIVILGILAVTAAPRFLNFSGDARASTLSGVRGALESAGALIYGKAIIESKHTQASGQSLNAPFAAISLIYGYPANATSLLAAAELSTDEWVVQDVATAGEPVNSAVGDVVVAPTGTTINADLACHVLYKPATASAGSPVVVTKPVITVVSTGC</sequence>
<dbReference type="SUPFAM" id="SSF54523">
    <property type="entry name" value="Pili subunits"/>
    <property type="match status" value="1"/>
</dbReference>
<keyword evidence="3" id="KW-1185">Reference proteome</keyword>
<proteinExistence type="predicted"/>
<dbReference type="InterPro" id="IPR045584">
    <property type="entry name" value="Pilin-like"/>
</dbReference>
<keyword evidence="1" id="KW-0812">Transmembrane</keyword>
<evidence type="ECO:0000313" key="2">
    <source>
        <dbReference type="EMBL" id="SEI11280.1"/>
    </source>
</evidence>
<accession>A0A1H6NLI3</accession>
<dbReference type="RefSeq" id="WP_092796623.1">
    <property type="nucleotide sequence ID" value="NZ_FNXF01000021.1"/>
</dbReference>
<dbReference type="InterPro" id="IPR012902">
    <property type="entry name" value="N_methyl_site"/>
</dbReference>
<organism evidence="2 3">
    <name type="scientific">Rheinheimera pacifica</name>
    <dbReference type="NCBI Taxonomy" id="173990"/>
    <lineage>
        <taxon>Bacteria</taxon>
        <taxon>Pseudomonadati</taxon>
        <taxon>Pseudomonadota</taxon>
        <taxon>Gammaproteobacteria</taxon>
        <taxon>Chromatiales</taxon>
        <taxon>Chromatiaceae</taxon>
        <taxon>Rheinheimera</taxon>
    </lineage>
</organism>
<dbReference type="AlphaFoldDB" id="A0A1H6NLI3"/>
<feature type="transmembrane region" description="Helical" evidence="1">
    <location>
        <begin position="12"/>
        <end position="31"/>
    </location>
</feature>
<evidence type="ECO:0000313" key="3">
    <source>
        <dbReference type="Proteomes" id="UP000199371"/>
    </source>
</evidence>
<keyword evidence="1" id="KW-1133">Transmembrane helix</keyword>
<dbReference type="EMBL" id="FNXF01000021">
    <property type="protein sequence ID" value="SEI11280.1"/>
    <property type="molecule type" value="Genomic_DNA"/>
</dbReference>
<dbReference type="OrthoDB" id="5902365at2"/>
<dbReference type="Gene3D" id="3.30.700.10">
    <property type="entry name" value="Glycoprotein, Type 4 Pilin"/>
    <property type="match status" value="1"/>
</dbReference>
<reference evidence="3" key="1">
    <citation type="submission" date="2016-10" db="EMBL/GenBank/DDBJ databases">
        <authorList>
            <person name="Varghese N."/>
            <person name="Submissions S."/>
        </authorList>
    </citation>
    <scope>NUCLEOTIDE SEQUENCE [LARGE SCALE GENOMIC DNA]</scope>
    <source>
        <strain evidence="3">DSM 17616</strain>
    </source>
</reference>
<evidence type="ECO:0000256" key="1">
    <source>
        <dbReference type="SAM" id="Phobius"/>
    </source>
</evidence>
<dbReference type="Proteomes" id="UP000199371">
    <property type="component" value="Unassembled WGS sequence"/>
</dbReference>
<name>A0A1H6NLI3_9GAMM</name>
<dbReference type="STRING" id="173990.SAMN05660691_03796"/>